<accession>A0ABD2B2U0</accession>
<protein>
    <recommendedName>
        <fullName evidence="2">Probable RNA-binding protein EIF1AD</fullName>
    </recommendedName>
    <alternativeName>
        <fullName evidence="4">Eukaryotic translation initiation factor 1A domain-containing protein</fullName>
    </alternativeName>
</protein>
<evidence type="ECO:0000256" key="5">
    <source>
        <dbReference type="PROSITE-ProRule" id="PRU00181"/>
    </source>
</evidence>
<dbReference type="GO" id="GO:0003743">
    <property type="term" value="F:translation initiation factor activity"/>
    <property type="evidence" value="ECO:0007669"/>
    <property type="project" value="UniProtKB-UniRule"/>
</dbReference>
<evidence type="ECO:0000313" key="8">
    <source>
        <dbReference type="EMBL" id="KAL2727013.1"/>
    </source>
</evidence>
<dbReference type="PANTHER" id="PTHR21641:SF0">
    <property type="entry name" value="RNA-BINDING PROTEIN EIF1AD-RELATED"/>
    <property type="match status" value="1"/>
</dbReference>
<dbReference type="SMART" id="SM00652">
    <property type="entry name" value="eIF1a"/>
    <property type="match status" value="1"/>
</dbReference>
<dbReference type="InterPro" id="IPR001253">
    <property type="entry name" value="TIF_eIF-1A"/>
</dbReference>
<comment type="caution">
    <text evidence="8">The sequence shown here is derived from an EMBL/GenBank/DDBJ whole genome shotgun (WGS) entry which is preliminary data.</text>
</comment>
<feature type="domain" description="S1-like" evidence="7">
    <location>
        <begin position="5"/>
        <end position="88"/>
    </location>
</feature>
<evidence type="ECO:0000259" key="7">
    <source>
        <dbReference type="PROSITE" id="PS50832"/>
    </source>
</evidence>
<keyword evidence="5" id="KW-0648">Protein biosynthesis</keyword>
<name>A0ABD2B2U0_VESSQ</name>
<dbReference type="PROSITE" id="PS50832">
    <property type="entry name" value="S1_IF1_TYPE"/>
    <property type="match status" value="1"/>
</dbReference>
<dbReference type="Proteomes" id="UP001607302">
    <property type="component" value="Unassembled WGS sequence"/>
</dbReference>
<reference evidence="8 9" key="1">
    <citation type="journal article" date="2024" name="Ann. Entomol. Soc. Am.">
        <title>Genomic analyses of the southern and eastern yellowjacket wasps (Hymenoptera: Vespidae) reveal evolutionary signatures of social life.</title>
        <authorList>
            <person name="Catto M.A."/>
            <person name="Caine P.B."/>
            <person name="Orr S.E."/>
            <person name="Hunt B.G."/>
            <person name="Goodisman M.A.D."/>
        </authorList>
    </citation>
    <scope>NUCLEOTIDE SEQUENCE [LARGE SCALE GENOMIC DNA]</scope>
    <source>
        <strain evidence="8">233</strain>
        <tissue evidence="8">Head and thorax</tissue>
    </source>
</reference>
<keyword evidence="9" id="KW-1185">Reference proteome</keyword>
<dbReference type="InterPro" id="IPR012340">
    <property type="entry name" value="NA-bd_OB-fold"/>
</dbReference>
<dbReference type="Pfam" id="PF01176">
    <property type="entry name" value="eIF-1a"/>
    <property type="match status" value="1"/>
</dbReference>
<sequence length="159" mass="18502">MSKTTKRKHVAKEVEDLSIPTKSQSIVKVVESRGNNLHEIVNSAGEKYLVSMPVKFRRHIWIKRGDFVLVEPIIEGDKVKAEIVKILTREHIKWYHVQKCWPLEFDEVSNKKQSKKTIKNNSDEEEDKEKEDLFVNTNRIITYISDRSSDSDTSSDESN</sequence>
<evidence type="ECO:0000256" key="6">
    <source>
        <dbReference type="SAM" id="MobiDB-lite"/>
    </source>
</evidence>
<dbReference type="Gene3D" id="2.40.50.140">
    <property type="entry name" value="Nucleic acid-binding proteins"/>
    <property type="match status" value="1"/>
</dbReference>
<dbReference type="GO" id="GO:0003723">
    <property type="term" value="F:RNA binding"/>
    <property type="evidence" value="ECO:0007669"/>
    <property type="project" value="UniProtKB-KW"/>
</dbReference>
<keyword evidence="3" id="KW-0694">RNA-binding</keyword>
<dbReference type="AlphaFoldDB" id="A0ABD2B2U0"/>
<dbReference type="EMBL" id="JAUDFV010000133">
    <property type="protein sequence ID" value="KAL2727013.1"/>
    <property type="molecule type" value="Genomic_DNA"/>
</dbReference>
<comment type="similarity">
    <text evidence="1">Belongs to the EIF1AD family.</text>
</comment>
<keyword evidence="5" id="KW-0396">Initiation factor</keyword>
<proteinExistence type="inferred from homology"/>
<evidence type="ECO:0000256" key="3">
    <source>
        <dbReference type="ARBA" id="ARBA00022884"/>
    </source>
</evidence>
<gene>
    <name evidence="8" type="ORF">V1478_007291</name>
</gene>
<evidence type="ECO:0000313" key="9">
    <source>
        <dbReference type="Proteomes" id="UP001607302"/>
    </source>
</evidence>
<dbReference type="SUPFAM" id="SSF50249">
    <property type="entry name" value="Nucleic acid-binding proteins"/>
    <property type="match status" value="1"/>
</dbReference>
<dbReference type="PANTHER" id="PTHR21641">
    <property type="entry name" value="TRANSLATION INITIATION FACTOR-RELATED"/>
    <property type="match status" value="1"/>
</dbReference>
<feature type="region of interest" description="Disordered" evidence="6">
    <location>
        <begin position="112"/>
        <end position="133"/>
    </location>
</feature>
<evidence type="ECO:0000256" key="2">
    <source>
        <dbReference type="ARBA" id="ARBA00020989"/>
    </source>
</evidence>
<dbReference type="InterPro" id="IPR006196">
    <property type="entry name" value="RNA-binding_domain_S1_IF1"/>
</dbReference>
<dbReference type="InterPro" id="IPR039294">
    <property type="entry name" value="EIF1AD"/>
</dbReference>
<evidence type="ECO:0000256" key="1">
    <source>
        <dbReference type="ARBA" id="ARBA00007340"/>
    </source>
</evidence>
<organism evidence="8 9">
    <name type="scientific">Vespula squamosa</name>
    <name type="common">Southern yellow jacket</name>
    <name type="synonym">Wasp</name>
    <dbReference type="NCBI Taxonomy" id="30214"/>
    <lineage>
        <taxon>Eukaryota</taxon>
        <taxon>Metazoa</taxon>
        <taxon>Ecdysozoa</taxon>
        <taxon>Arthropoda</taxon>
        <taxon>Hexapoda</taxon>
        <taxon>Insecta</taxon>
        <taxon>Pterygota</taxon>
        <taxon>Neoptera</taxon>
        <taxon>Endopterygota</taxon>
        <taxon>Hymenoptera</taxon>
        <taxon>Apocrita</taxon>
        <taxon>Aculeata</taxon>
        <taxon>Vespoidea</taxon>
        <taxon>Vespidae</taxon>
        <taxon>Vespinae</taxon>
        <taxon>Vespula</taxon>
    </lineage>
</organism>
<evidence type="ECO:0000256" key="4">
    <source>
        <dbReference type="ARBA" id="ARBA00031998"/>
    </source>
</evidence>